<reference evidence="4" key="1">
    <citation type="submission" date="2022-10" db="EMBL/GenBank/DDBJ databases">
        <title>Genome assembly of Pristionchus species.</title>
        <authorList>
            <person name="Yoshida K."/>
            <person name="Sommer R.J."/>
        </authorList>
    </citation>
    <scope>NUCLEOTIDE SEQUENCE [LARGE SCALE GENOMIC DNA]</scope>
    <source>
        <strain evidence="4">RS5460</strain>
    </source>
</reference>
<keyword evidence="2" id="KW-0472">Membrane</keyword>
<feature type="non-terminal residue" evidence="3">
    <location>
        <position position="1"/>
    </location>
</feature>
<evidence type="ECO:0000313" key="4">
    <source>
        <dbReference type="Proteomes" id="UP001328107"/>
    </source>
</evidence>
<keyword evidence="2" id="KW-1133">Transmembrane helix</keyword>
<feature type="transmembrane region" description="Helical" evidence="2">
    <location>
        <begin position="26"/>
        <end position="45"/>
    </location>
</feature>
<proteinExistence type="predicted"/>
<sequence>TSSLAFALRTEQRVTMRMIIAEEQRIPITEMIISITTFSIAVLLIGERRMLLWRDENEHGDGRSKRNEGYSNEEGENGD</sequence>
<evidence type="ECO:0000256" key="2">
    <source>
        <dbReference type="SAM" id="Phobius"/>
    </source>
</evidence>
<protein>
    <submittedName>
        <fullName evidence="3">Uncharacterized protein</fullName>
    </submittedName>
</protein>
<comment type="caution">
    <text evidence="3">The sequence shown here is derived from an EMBL/GenBank/DDBJ whole genome shotgun (WGS) entry which is preliminary data.</text>
</comment>
<name>A0AAN5D9Q8_9BILA</name>
<evidence type="ECO:0000313" key="3">
    <source>
        <dbReference type="EMBL" id="GMR59478.1"/>
    </source>
</evidence>
<organism evidence="3 4">
    <name type="scientific">Pristionchus mayeri</name>
    <dbReference type="NCBI Taxonomy" id="1317129"/>
    <lineage>
        <taxon>Eukaryota</taxon>
        <taxon>Metazoa</taxon>
        <taxon>Ecdysozoa</taxon>
        <taxon>Nematoda</taxon>
        <taxon>Chromadorea</taxon>
        <taxon>Rhabditida</taxon>
        <taxon>Rhabditina</taxon>
        <taxon>Diplogasteromorpha</taxon>
        <taxon>Diplogasteroidea</taxon>
        <taxon>Neodiplogasteridae</taxon>
        <taxon>Pristionchus</taxon>
    </lineage>
</organism>
<feature type="compositionally biased region" description="Basic and acidic residues" evidence="1">
    <location>
        <begin position="56"/>
        <end position="68"/>
    </location>
</feature>
<accession>A0AAN5D9Q8</accession>
<feature type="region of interest" description="Disordered" evidence="1">
    <location>
        <begin position="56"/>
        <end position="79"/>
    </location>
</feature>
<dbReference type="AlphaFoldDB" id="A0AAN5D9Q8"/>
<gene>
    <name evidence="3" type="ORF">PMAYCL1PPCAC_29673</name>
</gene>
<dbReference type="Proteomes" id="UP001328107">
    <property type="component" value="Unassembled WGS sequence"/>
</dbReference>
<evidence type="ECO:0000256" key="1">
    <source>
        <dbReference type="SAM" id="MobiDB-lite"/>
    </source>
</evidence>
<keyword evidence="2" id="KW-0812">Transmembrane</keyword>
<keyword evidence="4" id="KW-1185">Reference proteome</keyword>
<dbReference type="EMBL" id="BTRK01000006">
    <property type="protein sequence ID" value="GMR59478.1"/>
    <property type="molecule type" value="Genomic_DNA"/>
</dbReference>